<evidence type="ECO:0000313" key="4">
    <source>
        <dbReference type="EMBL" id="MFD1065918.1"/>
    </source>
</evidence>
<dbReference type="Proteomes" id="UP001597041">
    <property type="component" value="Unassembled WGS sequence"/>
</dbReference>
<proteinExistence type="inferred from homology"/>
<keyword evidence="1 3" id="KW-0378">Hydrolase</keyword>
<dbReference type="InterPro" id="IPR023214">
    <property type="entry name" value="HAD_sf"/>
</dbReference>
<dbReference type="SUPFAM" id="SSF56784">
    <property type="entry name" value="HAD-like"/>
    <property type="match status" value="1"/>
</dbReference>
<comment type="similarity">
    <text evidence="3">Belongs to the HAD-like hydrolase superfamily.</text>
</comment>
<dbReference type="SFLD" id="SFLDS00003">
    <property type="entry name" value="Haloacid_Dehalogenase"/>
    <property type="match status" value="1"/>
</dbReference>
<keyword evidence="5" id="KW-1185">Reference proteome</keyword>
<comment type="function">
    <text evidence="3">Catalyzes the last step of the phosphorylated serine biosynthetic pathway, i.e. dephosphorylation of O-phospho-L-serine to form L-serine.</text>
</comment>
<dbReference type="EC" id="3.1.3.3" evidence="3"/>
<comment type="pathway">
    <text evidence="3">Amino-acid biosynthesis; L-serine biosynthesis; L-serine from 3-phospho-D-glycerate: step 3/3.</text>
</comment>
<dbReference type="EMBL" id="JBHTKK010000007">
    <property type="protein sequence ID" value="MFD1065918.1"/>
    <property type="molecule type" value="Genomic_DNA"/>
</dbReference>
<dbReference type="InterPro" id="IPR036412">
    <property type="entry name" value="HAD-like_sf"/>
</dbReference>
<dbReference type="PANTHER" id="PTHR46470">
    <property type="entry name" value="N-ACYLNEURAMINATE-9-PHOSPHATASE"/>
    <property type="match status" value="1"/>
</dbReference>
<protein>
    <recommendedName>
        <fullName evidence="3">Phosphoserine phosphatase</fullName>
        <shortName evidence="3">PSP</shortName>
        <ecNumber evidence="3">3.1.3.3</ecNumber>
    </recommendedName>
</protein>
<keyword evidence="3" id="KW-0170">Cobalt</keyword>
<dbReference type="GO" id="GO:0016787">
    <property type="term" value="F:hydrolase activity"/>
    <property type="evidence" value="ECO:0007669"/>
    <property type="project" value="UniProtKB-KW"/>
</dbReference>
<dbReference type="RefSeq" id="WP_379591509.1">
    <property type="nucleotide sequence ID" value="NZ_JBHTKK010000007.1"/>
</dbReference>
<comment type="catalytic activity">
    <reaction evidence="3">
        <text>O-phospho-L-serine + H2O = L-serine + phosphate</text>
        <dbReference type="Rhea" id="RHEA:21208"/>
        <dbReference type="ChEBI" id="CHEBI:15377"/>
        <dbReference type="ChEBI" id="CHEBI:33384"/>
        <dbReference type="ChEBI" id="CHEBI:43474"/>
        <dbReference type="ChEBI" id="CHEBI:57524"/>
        <dbReference type="EC" id="3.1.3.3"/>
    </reaction>
</comment>
<keyword evidence="3" id="KW-0718">Serine biosynthesis</keyword>
<comment type="cofactor">
    <cofactor evidence="3">
        <name>Mg(2+)</name>
        <dbReference type="ChEBI" id="CHEBI:18420"/>
    </cofactor>
    <cofactor evidence="3">
        <name>Co(2+)</name>
        <dbReference type="ChEBI" id="CHEBI:48828"/>
    </cofactor>
</comment>
<dbReference type="SFLD" id="SFLDG01135">
    <property type="entry name" value="C1.5.6:_HAD__Beta-PGM__Phospha"/>
    <property type="match status" value="1"/>
</dbReference>
<comment type="catalytic activity">
    <reaction evidence="3">
        <text>O-phospho-D-serine + H2O = D-serine + phosphate</text>
        <dbReference type="Rhea" id="RHEA:24873"/>
        <dbReference type="ChEBI" id="CHEBI:15377"/>
        <dbReference type="ChEBI" id="CHEBI:35247"/>
        <dbReference type="ChEBI" id="CHEBI:43474"/>
        <dbReference type="ChEBI" id="CHEBI:58680"/>
        <dbReference type="EC" id="3.1.3.3"/>
    </reaction>
</comment>
<dbReference type="InterPro" id="IPR051400">
    <property type="entry name" value="HAD-like_hydrolase"/>
</dbReference>
<dbReference type="NCBIfam" id="TIGR01509">
    <property type="entry name" value="HAD-SF-IA-v3"/>
    <property type="match status" value="1"/>
</dbReference>
<keyword evidence="2 3" id="KW-0460">Magnesium</keyword>
<evidence type="ECO:0000256" key="3">
    <source>
        <dbReference type="HAMAP-Rule" id="MF_02240"/>
    </source>
</evidence>
<dbReference type="Pfam" id="PF00702">
    <property type="entry name" value="Hydrolase"/>
    <property type="match status" value="1"/>
</dbReference>
<dbReference type="Gene3D" id="1.20.120.710">
    <property type="entry name" value="Haloacid dehalogenase hydrolase-like domain"/>
    <property type="match status" value="1"/>
</dbReference>
<dbReference type="InterPro" id="IPR044266">
    <property type="entry name" value="PSP_YsaA"/>
</dbReference>
<evidence type="ECO:0000313" key="5">
    <source>
        <dbReference type="Proteomes" id="UP001597041"/>
    </source>
</evidence>
<organism evidence="4 5">
    <name type="scientific">Oceanobacillus locisalsi</name>
    <dbReference type="NCBI Taxonomy" id="546107"/>
    <lineage>
        <taxon>Bacteria</taxon>
        <taxon>Bacillati</taxon>
        <taxon>Bacillota</taxon>
        <taxon>Bacilli</taxon>
        <taxon>Bacillales</taxon>
        <taxon>Bacillaceae</taxon>
        <taxon>Oceanobacillus</taxon>
    </lineage>
</organism>
<sequence length="262" mass="29566">MKKMVLFDLDDTLLWDKKSVQRAFALTCQQAEKKTGINPEELEENVRKRARELYASYSTYAFTQKIGINPFEGLWATFAEDPGEGFAKLRAIAPDYQEAAWLEGLKDSGMDDLELAKQLARAFRDNRMKSPVLFEDAIAVLAELKKKYRLALITNGSPSLQHLKLQISPELTPYFEKIFISGNIGTGKPDPQIFYDCLEKLGIDPGDAVMVGDNLHTDILGANRTGIDSVWLNRFDAERDPAVEPRYEIKSLEELKTILEAS</sequence>
<comment type="caution">
    <text evidence="4">The sequence shown here is derived from an EMBL/GenBank/DDBJ whole genome shotgun (WGS) entry which is preliminary data.</text>
</comment>
<dbReference type="PANTHER" id="PTHR46470:SF3">
    <property type="entry name" value="N-ACYLNEURAMINATE-9-PHOSPHATASE"/>
    <property type="match status" value="1"/>
</dbReference>
<dbReference type="NCBIfam" id="TIGR01549">
    <property type="entry name" value="HAD-SF-IA-v1"/>
    <property type="match status" value="1"/>
</dbReference>
<name>A0ABW3NFU8_9BACI</name>
<evidence type="ECO:0000256" key="1">
    <source>
        <dbReference type="ARBA" id="ARBA00022801"/>
    </source>
</evidence>
<dbReference type="HAMAP" id="MF_02240">
    <property type="entry name" value="PSP"/>
    <property type="match status" value="1"/>
</dbReference>
<gene>
    <name evidence="4" type="ORF">ACFQ19_07755</name>
</gene>
<evidence type="ECO:0000256" key="2">
    <source>
        <dbReference type="ARBA" id="ARBA00022842"/>
    </source>
</evidence>
<accession>A0ABW3NFU8</accession>
<dbReference type="InterPro" id="IPR006439">
    <property type="entry name" value="HAD-SF_hydro_IA"/>
</dbReference>
<dbReference type="Gene3D" id="3.40.50.1000">
    <property type="entry name" value="HAD superfamily/HAD-like"/>
    <property type="match status" value="1"/>
</dbReference>
<dbReference type="SFLD" id="SFLDG01129">
    <property type="entry name" value="C1.5:_HAD__Beta-PGM__Phosphata"/>
    <property type="match status" value="1"/>
</dbReference>
<keyword evidence="3" id="KW-0028">Amino-acid biosynthesis</keyword>
<reference evidence="5" key="1">
    <citation type="journal article" date="2019" name="Int. J. Syst. Evol. Microbiol.">
        <title>The Global Catalogue of Microorganisms (GCM) 10K type strain sequencing project: providing services to taxonomists for standard genome sequencing and annotation.</title>
        <authorList>
            <consortium name="The Broad Institute Genomics Platform"/>
            <consortium name="The Broad Institute Genome Sequencing Center for Infectious Disease"/>
            <person name="Wu L."/>
            <person name="Ma J."/>
        </authorList>
    </citation>
    <scope>NUCLEOTIDE SEQUENCE [LARGE SCALE GENOMIC DNA]</scope>
    <source>
        <strain evidence="5">CCUG 56608</strain>
    </source>
</reference>